<organism evidence="9 10">
    <name type="scientific">Paenibacillus baimaensis</name>
    <dbReference type="NCBI Taxonomy" id="2982185"/>
    <lineage>
        <taxon>Bacteria</taxon>
        <taxon>Bacillati</taxon>
        <taxon>Bacillota</taxon>
        <taxon>Bacilli</taxon>
        <taxon>Bacillales</taxon>
        <taxon>Paenibacillaceae</taxon>
        <taxon>Paenibacillus</taxon>
    </lineage>
</organism>
<dbReference type="Pfam" id="PF02518">
    <property type="entry name" value="HATPase_c"/>
    <property type="match status" value="1"/>
</dbReference>
<dbReference type="RefSeq" id="WP_262682873.1">
    <property type="nucleotide sequence ID" value="NZ_JAOQIO010000007.1"/>
</dbReference>
<keyword evidence="2" id="KW-1003">Cell membrane</keyword>
<comment type="subcellular location">
    <subcellularLocation>
        <location evidence="1">Cell membrane</location>
        <topology evidence="1">Multi-pass membrane protein</topology>
    </subcellularLocation>
</comment>
<keyword evidence="7" id="KW-0812">Transmembrane</keyword>
<evidence type="ECO:0000256" key="4">
    <source>
        <dbReference type="ARBA" id="ARBA00022679"/>
    </source>
</evidence>
<keyword evidence="10" id="KW-1185">Reference proteome</keyword>
<evidence type="ECO:0000256" key="2">
    <source>
        <dbReference type="ARBA" id="ARBA00022475"/>
    </source>
</evidence>
<dbReference type="PROSITE" id="PS50885">
    <property type="entry name" value="HAMP"/>
    <property type="match status" value="1"/>
</dbReference>
<dbReference type="SUPFAM" id="SSF158472">
    <property type="entry name" value="HAMP domain-like"/>
    <property type="match status" value="1"/>
</dbReference>
<keyword evidence="6 7" id="KW-0472">Membrane</keyword>
<dbReference type="CDD" id="cd06225">
    <property type="entry name" value="HAMP"/>
    <property type="match status" value="1"/>
</dbReference>
<name>A0ABT2UC74_9BACL</name>
<comment type="caution">
    <text evidence="9">The sequence shown here is derived from an EMBL/GenBank/DDBJ whole genome shotgun (WGS) entry which is preliminary data.</text>
</comment>
<evidence type="ECO:0000256" key="7">
    <source>
        <dbReference type="SAM" id="Phobius"/>
    </source>
</evidence>
<dbReference type="Pfam" id="PF00672">
    <property type="entry name" value="HAMP"/>
    <property type="match status" value="1"/>
</dbReference>
<evidence type="ECO:0000313" key="9">
    <source>
        <dbReference type="EMBL" id="MCU6791289.1"/>
    </source>
</evidence>
<dbReference type="SMART" id="SM00304">
    <property type="entry name" value="HAMP"/>
    <property type="match status" value="1"/>
</dbReference>
<evidence type="ECO:0000256" key="5">
    <source>
        <dbReference type="ARBA" id="ARBA00022777"/>
    </source>
</evidence>
<keyword evidence="5 9" id="KW-0418">Kinase</keyword>
<reference evidence="9 10" key="1">
    <citation type="submission" date="2022-09" db="EMBL/GenBank/DDBJ databases">
        <authorList>
            <person name="Han X.L."/>
            <person name="Wang Q."/>
            <person name="Lu T."/>
        </authorList>
    </citation>
    <scope>NUCLEOTIDE SEQUENCE [LARGE SCALE GENOMIC DNA]</scope>
    <source>
        <strain evidence="9 10">WQ 127069</strain>
    </source>
</reference>
<feature type="transmembrane region" description="Helical" evidence="7">
    <location>
        <begin position="20"/>
        <end position="44"/>
    </location>
</feature>
<evidence type="ECO:0000259" key="8">
    <source>
        <dbReference type="PROSITE" id="PS50885"/>
    </source>
</evidence>
<sequence>MKYRFPSEKLPYRFQLSKSVQARLIIFLLIVAILPLITLGYFSYYKSSQVVNSQFGNYGLYAVQQLRLHLDTNLKQMENITGNILAYLTSTPIVIEDEDLQTYSQYTDERDLKRLLASYTNSDIISVNIVTKSGKIYGNDMINAQKLMLSDFWKNVSERPIIRNKIMIHHPDYYSSTSVNYVISLVVPIQKQFRLPEGSHILIEMKADSILGLFRTFEHDLKAHLQILDQNRGVLLQTSADYSFADNDIIWSDRLDTNGWIIEARLPYKQFYESSSVILKYSLFVSLLALVLVVIMAGIFSSRFTRPIKELAKSIKRFGQGDLSVQTRITTSDELGYLGDAFNRMTEQIKQSVHEISLKEKLKSEAELRALHYQINPHLLFNTLNSIQWKARLAHQPDIQNMLVHLVAVLEASFNFKQSLVPLKTELEVAQHFLEIQKYRYGDVFNVVLHVEPELENCLIPRMVLQPLLENIFFHAFTDGRGQLKLTITSLRQNICMELIDDGLGIKPQHLEYIRSGHKIPDKQGGLGLRNVDERFKLHFDLQYRMNIESERMKGTRMMFIWPKLL</sequence>
<feature type="domain" description="HAMP" evidence="8">
    <location>
        <begin position="302"/>
        <end position="354"/>
    </location>
</feature>
<accession>A0ABT2UC74</accession>
<dbReference type="GO" id="GO:0016301">
    <property type="term" value="F:kinase activity"/>
    <property type="evidence" value="ECO:0007669"/>
    <property type="project" value="UniProtKB-KW"/>
</dbReference>
<keyword evidence="7" id="KW-1133">Transmembrane helix</keyword>
<dbReference type="InterPro" id="IPR003594">
    <property type="entry name" value="HATPase_dom"/>
</dbReference>
<evidence type="ECO:0000256" key="6">
    <source>
        <dbReference type="ARBA" id="ARBA00023136"/>
    </source>
</evidence>
<dbReference type="PANTHER" id="PTHR34220">
    <property type="entry name" value="SENSOR HISTIDINE KINASE YPDA"/>
    <property type="match status" value="1"/>
</dbReference>
<dbReference type="InterPro" id="IPR010559">
    <property type="entry name" value="Sig_transdc_His_kin_internal"/>
</dbReference>
<dbReference type="Pfam" id="PF06580">
    <property type="entry name" value="His_kinase"/>
    <property type="match status" value="1"/>
</dbReference>
<dbReference type="Gene3D" id="3.30.565.10">
    <property type="entry name" value="Histidine kinase-like ATPase, C-terminal domain"/>
    <property type="match status" value="1"/>
</dbReference>
<dbReference type="InterPro" id="IPR036890">
    <property type="entry name" value="HATPase_C_sf"/>
</dbReference>
<dbReference type="SUPFAM" id="SSF55874">
    <property type="entry name" value="ATPase domain of HSP90 chaperone/DNA topoisomerase II/histidine kinase"/>
    <property type="match status" value="1"/>
</dbReference>
<dbReference type="EMBL" id="JAOQIO010000007">
    <property type="protein sequence ID" value="MCU6791289.1"/>
    <property type="molecule type" value="Genomic_DNA"/>
</dbReference>
<evidence type="ECO:0000313" key="10">
    <source>
        <dbReference type="Proteomes" id="UP001652445"/>
    </source>
</evidence>
<dbReference type="Proteomes" id="UP001652445">
    <property type="component" value="Unassembled WGS sequence"/>
</dbReference>
<gene>
    <name evidence="9" type="ORF">OB236_04000</name>
</gene>
<protein>
    <submittedName>
        <fullName evidence="9">Histidine kinase</fullName>
    </submittedName>
</protein>
<proteinExistence type="predicted"/>
<keyword evidence="4" id="KW-0808">Transferase</keyword>
<dbReference type="InterPro" id="IPR003660">
    <property type="entry name" value="HAMP_dom"/>
</dbReference>
<evidence type="ECO:0000256" key="1">
    <source>
        <dbReference type="ARBA" id="ARBA00004651"/>
    </source>
</evidence>
<dbReference type="Gene3D" id="6.10.340.10">
    <property type="match status" value="1"/>
</dbReference>
<dbReference type="InterPro" id="IPR050640">
    <property type="entry name" value="Bact_2-comp_sensor_kinase"/>
</dbReference>
<keyword evidence="3" id="KW-0597">Phosphoprotein</keyword>
<dbReference type="PANTHER" id="PTHR34220:SF7">
    <property type="entry name" value="SENSOR HISTIDINE KINASE YPDA"/>
    <property type="match status" value="1"/>
</dbReference>
<feature type="transmembrane region" description="Helical" evidence="7">
    <location>
        <begin position="278"/>
        <end position="300"/>
    </location>
</feature>
<evidence type="ECO:0000256" key="3">
    <source>
        <dbReference type="ARBA" id="ARBA00022553"/>
    </source>
</evidence>